<dbReference type="KEGG" id="mpl:Mpal_1923"/>
<gene>
    <name evidence="2" type="ordered locus">Mpal_1923</name>
</gene>
<comment type="similarity">
    <text evidence="1">Belongs to the UPF0305 family.</text>
</comment>
<keyword evidence="3" id="KW-1185">Reference proteome</keyword>
<evidence type="ECO:0000313" key="2">
    <source>
        <dbReference type="EMBL" id="ACL17227.1"/>
    </source>
</evidence>
<evidence type="ECO:0000313" key="3">
    <source>
        <dbReference type="Proteomes" id="UP000002457"/>
    </source>
</evidence>
<dbReference type="HAMAP" id="MF_00763">
    <property type="entry name" value="UPF0305"/>
    <property type="match status" value="1"/>
</dbReference>
<organism evidence="2 3">
    <name type="scientific">Methanosphaerula palustris (strain ATCC BAA-1556 / DSM 19958 / E1-9c)</name>
    <dbReference type="NCBI Taxonomy" id="521011"/>
    <lineage>
        <taxon>Archaea</taxon>
        <taxon>Methanobacteriati</taxon>
        <taxon>Methanobacteriota</taxon>
        <taxon>Stenosarchaea group</taxon>
        <taxon>Methanomicrobia</taxon>
        <taxon>Methanomicrobiales</taxon>
        <taxon>Methanoregulaceae</taxon>
        <taxon>Methanosphaerula</taxon>
    </lineage>
</organism>
<dbReference type="GeneID" id="7272740"/>
<dbReference type="InterPro" id="IPR019215">
    <property type="entry name" value="DUF2115"/>
</dbReference>
<dbReference type="eggNOG" id="arCOG03215">
    <property type="taxonomic scope" value="Archaea"/>
</dbReference>
<sequence>METVAVPVPHGRLTPSDQQAFDAIAETCARLSGASTRGELGALIAEVALSYSVFELQVIGGHLRREVAALPSPYREAIDPYFTAQIFGAHHHLLLMHRSGAFLRMQTPIADPTLFADFLAMIPASCLRSDDERPGVSGHLRTPRHRLFYYLMTGFMIFVLGRPGHPVGMPFPGGFFVKEEGRRFLCPIRDKEKDLPFSICNFCPAEQIEGM</sequence>
<name>B8GKT1_METPE</name>
<protein>
    <recommendedName>
        <fullName evidence="1">UPF0305 protein Mpal_1923</fullName>
    </recommendedName>
</protein>
<evidence type="ECO:0000256" key="1">
    <source>
        <dbReference type="HAMAP-Rule" id="MF_00763"/>
    </source>
</evidence>
<dbReference type="AlphaFoldDB" id="B8GKT1"/>
<reference evidence="2 3" key="1">
    <citation type="journal article" date="2015" name="Genome Announc.">
        <title>Complete Genome Sequence of Methanosphaerula palustris E1-9CT, a Hydrogenotrophic Methanogen Isolated from a Minerotrophic Fen Peatland.</title>
        <authorList>
            <person name="Cadillo-Quiroz H."/>
            <person name="Browne P."/>
            <person name="Kyrpides N."/>
            <person name="Woyke T."/>
            <person name="Goodwin L."/>
            <person name="Detter C."/>
            <person name="Yavitt J.B."/>
            <person name="Zinder S.H."/>
        </authorList>
    </citation>
    <scope>NUCLEOTIDE SEQUENCE [LARGE SCALE GENOMIC DNA]</scope>
    <source>
        <strain evidence="3">ATCC BAA-1556 / DSM 19958 / E1-9c</strain>
    </source>
</reference>
<dbReference type="NCBIfam" id="NF002177">
    <property type="entry name" value="PRK01022.1-5"/>
    <property type="match status" value="1"/>
</dbReference>
<accession>B8GKT1</accession>
<dbReference type="HOGENOM" id="CLU_089549_0_0_2"/>
<dbReference type="EMBL" id="CP001338">
    <property type="protein sequence ID" value="ACL17227.1"/>
    <property type="molecule type" value="Genomic_DNA"/>
</dbReference>
<dbReference type="OrthoDB" id="81482at2157"/>
<dbReference type="STRING" id="521011.Mpal_1923"/>
<dbReference type="Pfam" id="PF09888">
    <property type="entry name" value="DUF2115"/>
    <property type="match status" value="1"/>
</dbReference>
<dbReference type="RefSeq" id="WP_012618546.1">
    <property type="nucleotide sequence ID" value="NC_011832.1"/>
</dbReference>
<dbReference type="Proteomes" id="UP000002457">
    <property type="component" value="Chromosome"/>
</dbReference>
<proteinExistence type="inferred from homology"/>